<evidence type="ECO:0000313" key="3">
    <source>
        <dbReference type="Proteomes" id="UP000278475"/>
    </source>
</evidence>
<dbReference type="AlphaFoldDB" id="A0A497ES07"/>
<accession>A0A497ES07</accession>
<evidence type="ECO:0000313" key="2">
    <source>
        <dbReference type="EMBL" id="RLE49906.1"/>
    </source>
</evidence>
<reference evidence="2 3" key="1">
    <citation type="submission" date="2018-06" db="EMBL/GenBank/DDBJ databases">
        <title>Extensive metabolic versatility and redundancy in microbially diverse, dynamic hydrothermal sediments.</title>
        <authorList>
            <person name="Dombrowski N."/>
            <person name="Teske A."/>
            <person name="Baker B.J."/>
        </authorList>
    </citation>
    <scope>NUCLEOTIDE SEQUENCE [LARGE SCALE GENOMIC DNA]</scope>
    <source>
        <strain evidence="2">B66_G16</strain>
    </source>
</reference>
<feature type="coiled-coil region" evidence="1">
    <location>
        <begin position="110"/>
        <end position="141"/>
    </location>
</feature>
<protein>
    <submittedName>
        <fullName evidence="2">Uncharacterized protein</fullName>
    </submittedName>
</protein>
<dbReference type="EMBL" id="QMQV01000018">
    <property type="protein sequence ID" value="RLE49906.1"/>
    <property type="molecule type" value="Genomic_DNA"/>
</dbReference>
<proteinExistence type="predicted"/>
<sequence length="174" mass="20931">MFEEMKPERIITYPNPKEGTTGLAIQIIRVGGSLQGIYIGRFWKDEMDEWVYIDEDEIPKLIEELEKIENEYNMTEKFEPLRGVFVKGKEDYWWDFERDRELTYDEVRLLMKVKSAVQGLLEEIQKEKERVEEEERKAVKGGLFQERFLCQGWGACLDWFEQEIKKWFADVIEE</sequence>
<organism evidence="2 3">
    <name type="scientific">Thermoproteota archaeon</name>
    <dbReference type="NCBI Taxonomy" id="2056631"/>
    <lineage>
        <taxon>Archaea</taxon>
        <taxon>Thermoproteota</taxon>
    </lineage>
</organism>
<evidence type="ECO:0000256" key="1">
    <source>
        <dbReference type="SAM" id="Coils"/>
    </source>
</evidence>
<dbReference type="Proteomes" id="UP000278475">
    <property type="component" value="Unassembled WGS sequence"/>
</dbReference>
<gene>
    <name evidence="2" type="ORF">DRJ31_03140</name>
</gene>
<keyword evidence="1" id="KW-0175">Coiled coil</keyword>
<name>A0A497ES07_9CREN</name>
<comment type="caution">
    <text evidence="2">The sequence shown here is derived from an EMBL/GenBank/DDBJ whole genome shotgun (WGS) entry which is preliminary data.</text>
</comment>